<protein>
    <submittedName>
        <fullName evidence="5">Helix-turn-helix domain-containing protein</fullName>
    </submittedName>
</protein>
<accession>A0A6N7LQ91</accession>
<evidence type="ECO:0000259" key="4">
    <source>
        <dbReference type="PROSITE" id="PS01124"/>
    </source>
</evidence>
<dbReference type="PRINTS" id="PR00032">
    <property type="entry name" value="HTHARAC"/>
</dbReference>
<dbReference type="GO" id="GO:0000976">
    <property type="term" value="F:transcription cis-regulatory region binding"/>
    <property type="evidence" value="ECO:0007669"/>
    <property type="project" value="TreeGrafter"/>
</dbReference>
<dbReference type="InterPro" id="IPR020449">
    <property type="entry name" value="Tscrpt_reg_AraC-type_HTH"/>
</dbReference>
<evidence type="ECO:0000256" key="2">
    <source>
        <dbReference type="ARBA" id="ARBA00023125"/>
    </source>
</evidence>
<evidence type="ECO:0000256" key="1">
    <source>
        <dbReference type="ARBA" id="ARBA00023015"/>
    </source>
</evidence>
<dbReference type="EMBL" id="WIRE01000001">
    <property type="protein sequence ID" value="MQX52263.1"/>
    <property type="molecule type" value="Genomic_DNA"/>
</dbReference>
<gene>
    <name evidence="5" type="ORF">GFN93_03320</name>
</gene>
<dbReference type="SMART" id="SM00342">
    <property type="entry name" value="HTH_ARAC"/>
    <property type="match status" value="1"/>
</dbReference>
<dbReference type="Gene3D" id="1.10.10.60">
    <property type="entry name" value="Homeodomain-like"/>
    <property type="match status" value="1"/>
</dbReference>
<dbReference type="GO" id="GO:0005829">
    <property type="term" value="C:cytosol"/>
    <property type="evidence" value="ECO:0007669"/>
    <property type="project" value="TreeGrafter"/>
</dbReference>
<reference evidence="5 6" key="1">
    <citation type="submission" date="2019-10" db="EMBL/GenBank/DDBJ databases">
        <title>Alcanivorax sp.PA15-N-34 draft genome sequence.</title>
        <authorList>
            <person name="Liao X."/>
            <person name="Shao Z."/>
        </authorList>
    </citation>
    <scope>NUCLEOTIDE SEQUENCE [LARGE SCALE GENOMIC DNA]</scope>
    <source>
        <strain evidence="5 6">PA15-N-34</strain>
    </source>
</reference>
<evidence type="ECO:0000313" key="5">
    <source>
        <dbReference type="EMBL" id="MQX52263.1"/>
    </source>
</evidence>
<dbReference type="AlphaFoldDB" id="A0A6N7LQ91"/>
<feature type="domain" description="HTH araC/xylS-type" evidence="4">
    <location>
        <begin position="252"/>
        <end position="351"/>
    </location>
</feature>
<keyword evidence="3" id="KW-0804">Transcription</keyword>
<dbReference type="PANTHER" id="PTHR47894:SF1">
    <property type="entry name" value="HTH-TYPE TRANSCRIPTIONAL REGULATOR VQSM"/>
    <property type="match status" value="1"/>
</dbReference>
<dbReference type="Pfam" id="PF12625">
    <property type="entry name" value="Arabinose_bd"/>
    <property type="match status" value="1"/>
</dbReference>
<dbReference type="InterPro" id="IPR018060">
    <property type="entry name" value="HTH_AraC"/>
</dbReference>
<dbReference type="PANTHER" id="PTHR47894">
    <property type="entry name" value="HTH-TYPE TRANSCRIPTIONAL REGULATOR GADX"/>
    <property type="match status" value="1"/>
</dbReference>
<comment type="caution">
    <text evidence="5">The sequence shown here is derived from an EMBL/GenBank/DDBJ whole genome shotgun (WGS) entry which is preliminary data.</text>
</comment>
<keyword evidence="1" id="KW-0805">Transcription regulation</keyword>
<evidence type="ECO:0000313" key="6">
    <source>
        <dbReference type="Proteomes" id="UP000469421"/>
    </source>
</evidence>
<dbReference type="InterPro" id="IPR009057">
    <property type="entry name" value="Homeodomain-like_sf"/>
</dbReference>
<keyword evidence="2" id="KW-0238">DNA-binding</keyword>
<dbReference type="RefSeq" id="WP_153498988.1">
    <property type="nucleotide sequence ID" value="NZ_WIRE01000001.1"/>
</dbReference>
<name>A0A6N7LQ91_9GAMM</name>
<sequence length="352" mass="39387">MNLNSIITDSPTTDSDHFISGIGLAQLYYGAELLGLPAADILQRCGLDPATSLQPMARVATWQAEMFLQELLLSSQDELLGLHIGQQMMPAIFNTMTNLAFSAASLREALTFTTKYQALIGGNSGGFHLEHRDNGNLVLTASMVTQQPVLRRHLMTNLILLGTSMVRFITGQPNMTACRVQLEHTPVNEEEQAILESILLCPVTFGASCNQVELDAHTLNLPINVFNDQRLVQAEAAARQQLEEVEKQQDLAGQLRWLARDLMLSGLPRRKTVADRLGVSLRTLDRRMAEQGLSWQELLDETRQQLAQDYLKITDMTVADISQRLGFSDTRSFQRRFQQWTGLSPSKYRESL</sequence>
<organism evidence="5 6">
    <name type="scientific">Alcanivorax sediminis</name>
    <dbReference type="NCBI Taxonomy" id="2663008"/>
    <lineage>
        <taxon>Bacteria</taxon>
        <taxon>Pseudomonadati</taxon>
        <taxon>Pseudomonadota</taxon>
        <taxon>Gammaproteobacteria</taxon>
        <taxon>Oceanospirillales</taxon>
        <taxon>Alcanivoracaceae</taxon>
        <taxon>Alcanivorax</taxon>
    </lineage>
</organism>
<keyword evidence="6" id="KW-1185">Reference proteome</keyword>
<dbReference type="InterPro" id="IPR032687">
    <property type="entry name" value="AraC-type_N"/>
</dbReference>
<dbReference type="Pfam" id="PF12833">
    <property type="entry name" value="HTH_18"/>
    <property type="match status" value="1"/>
</dbReference>
<dbReference type="GO" id="GO:0003700">
    <property type="term" value="F:DNA-binding transcription factor activity"/>
    <property type="evidence" value="ECO:0007669"/>
    <property type="project" value="InterPro"/>
</dbReference>
<dbReference type="SUPFAM" id="SSF46689">
    <property type="entry name" value="Homeodomain-like"/>
    <property type="match status" value="1"/>
</dbReference>
<proteinExistence type="predicted"/>
<evidence type="ECO:0000256" key="3">
    <source>
        <dbReference type="ARBA" id="ARBA00023163"/>
    </source>
</evidence>
<dbReference type="Proteomes" id="UP000469421">
    <property type="component" value="Unassembled WGS sequence"/>
</dbReference>
<dbReference type="PROSITE" id="PS01124">
    <property type="entry name" value="HTH_ARAC_FAMILY_2"/>
    <property type="match status" value="1"/>
</dbReference>